<dbReference type="PRINTS" id="PR00420">
    <property type="entry name" value="RNGMNOXGNASE"/>
</dbReference>
<evidence type="ECO:0000259" key="2">
    <source>
        <dbReference type="Pfam" id="PF22607"/>
    </source>
</evidence>
<dbReference type="EMBL" id="LFZO01000724">
    <property type="protein sequence ID" value="KXS99080.1"/>
    <property type="molecule type" value="Genomic_DNA"/>
</dbReference>
<organism evidence="3 4">
    <name type="scientific">Pseudocercospora musae</name>
    <dbReference type="NCBI Taxonomy" id="113226"/>
    <lineage>
        <taxon>Eukaryota</taxon>
        <taxon>Fungi</taxon>
        <taxon>Dikarya</taxon>
        <taxon>Ascomycota</taxon>
        <taxon>Pezizomycotina</taxon>
        <taxon>Dothideomycetes</taxon>
        <taxon>Dothideomycetidae</taxon>
        <taxon>Mycosphaerellales</taxon>
        <taxon>Mycosphaerellaceae</taxon>
        <taxon>Pseudocercospora</taxon>
    </lineage>
</organism>
<dbReference type="Pfam" id="PF22607">
    <property type="entry name" value="FAD_binding-like"/>
    <property type="match status" value="1"/>
</dbReference>
<dbReference type="Gene3D" id="3.50.50.60">
    <property type="entry name" value="FAD/NAD(P)-binding domain"/>
    <property type="match status" value="2"/>
</dbReference>
<dbReference type="InterPro" id="IPR054707">
    <property type="entry name" value="DhpH_subs-bd"/>
</dbReference>
<keyword evidence="1" id="KW-0812">Transmembrane</keyword>
<feature type="transmembrane region" description="Helical" evidence="1">
    <location>
        <begin position="19"/>
        <end position="37"/>
    </location>
</feature>
<keyword evidence="4" id="KW-1185">Reference proteome</keyword>
<dbReference type="SUPFAM" id="SSF51905">
    <property type="entry name" value="FAD/NAD(P)-binding domain"/>
    <property type="match status" value="1"/>
</dbReference>
<keyword evidence="1" id="KW-0472">Membrane</keyword>
<proteinExistence type="predicted"/>
<reference evidence="3 4" key="1">
    <citation type="submission" date="2015-07" db="EMBL/GenBank/DDBJ databases">
        <title>Comparative genomics of the Sigatoka disease complex on banana suggests a link between parallel evolutionary changes in Pseudocercospora fijiensis and Pseudocercospora eumusae and increased virulence on the banana host.</title>
        <authorList>
            <person name="Chang T.-C."/>
            <person name="Salvucci A."/>
            <person name="Crous P.W."/>
            <person name="Stergiopoulos I."/>
        </authorList>
    </citation>
    <scope>NUCLEOTIDE SEQUENCE [LARGE SCALE GENOMIC DNA]</scope>
    <source>
        <strain evidence="3 4">CBS 116634</strain>
    </source>
</reference>
<dbReference type="PANTHER" id="PTHR47469:SF2">
    <property type="entry name" value="OS06G0597600 PROTEIN"/>
    <property type="match status" value="1"/>
</dbReference>
<keyword evidence="1" id="KW-1133">Transmembrane helix</keyword>
<dbReference type="OrthoDB" id="16820at2759"/>
<name>A0A139H9G1_9PEZI</name>
<dbReference type="InterPro" id="IPR036188">
    <property type="entry name" value="FAD/NAD-bd_sf"/>
</dbReference>
<accession>A0A139H9G1</accession>
<comment type="caution">
    <text evidence="3">The sequence shown here is derived from an EMBL/GenBank/DDBJ whole genome shotgun (WGS) entry which is preliminary data.</text>
</comment>
<evidence type="ECO:0000313" key="3">
    <source>
        <dbReference type="EMBL" id="KXS99080.1"/>
    </source>
</evidence>
<dbReference type="SUPFAM" id="SSF54373">
    <property type="entry name" value="FAD-linked reductases, C-terminal domain"/>
    <property type="match status" value="1"/>
</dbReference>
<dbReference type="AlphaFoldDB" id="A0A139H9G1"/>
<dbReference type="Proteomes" id="UP000073492">
    <property type="component" value="Unassembled WGS sequence"/>
</dbReference>
<dbReference type="Gene3D" id="3.30.9.60">
    <property type="match status" value="1"/>
</dbReference>
<evidence type="ECO:0000313" key="4">
    <source>
        <dbReference type="Proteomes" id="UP000073492"/>
    </source>
</evidence>
<feature type="domain" description="2,6-dihydroxypyridine 3-monooxygenase substrate binding" evidence="2">
    <location>
        <begin position="206"/>
        <end position="330"/>
    </location>
</feature>
<dbReference type="STRING" id="113226.A0A139H9G1"/>
<gene>
    <name evidence="3" type="ORF">AC579_9195</name>
</gene>
<dbReference type="InterPro" id="IPR053212">
    <property type="entry name" value="DHP_3-monooxygenase"/>
</dbReference>
<evidence type="ECO:0000256" key="1">
    <source>
        <dbReference type="SAM" id="Phobius"/>
    </source>
</evidence>
<sequence>MDTHITASEGSAVLARRPLHVIVVGGSLGGLMVGFLLTKQGHNVRILEQAISSERSGLAAGIGFSAFVQKFYEGELGLKGDDIGVYNSHFEVLDKNTLECNYKIMKPMRLTSWDAAYYQVRAKIDGLASSYVPNPDAIKLEGEFRYETGKKVLKVEDVNGKMSAVVEDLSTGATENYRGDIIIAADGANSAIRRQLYPELVREEPGYVIWRGTVRASELPQSTRDRVEGRAVIYVSDYNYAVMYTIPGDNGSLAPNDRHINVAWYFWPSNPTIDEIMTDIDGHRHRTTVPKGKLRPEIWQSQLLTAKDLLAPEILELVKYIKVPFVSLISSISAPKSAHFDNKLFLIGDALTQSQPNVGMGTSLAAFAAFGLAEAIGKAGEEVKEERIKAWEKDTTAFVNVMRTRAVAFASWYLNSWFKVAYYFGRWKLMEWWLGKKSPV</sequence>
<protein>
    <recommendedName>
        <fullName evidence="2">2,6-dihydroxypyridine 3-monooxygenase substrate binding domain-containing protein</fullName>
    </recommendedName>
</protein>
<dbReference type="PANTHER" id="PTHR47469">
    <property type="entry name" value="MONOOXYGENASE-LIKE"/>
    <property type="match status" value="1"/>
</dbReference>